<sequence length="281" mass="31942">MSLVKFDNTLDNFEDQDLQYLPHINPRVFYDIEADGKKLGRVVFELFMDEVPRIAQDIRALFTGERGIGKHSGIPLHLRGTMFNQVIKGMSIRLDLIQEGITISEKELIHEGYFRRRHTAPWLLSFGDRSTSSGGQPQLLATLRPTPHLDTRHVVVGQVVRGFDILQMIEVSPVDNQDRPLAHLSVSHCGELELRIPHNVIIKGLEEPNHSFGSRSSSISSITSSDSESSSSRRRTSSSRKSKKKSKSSKEKRSSRSKSKKEKYQRRSSRSRSPESRSKRH</sequence>
<comment type="caution">
    <text evidence="1">The sequence shown here is derived from an EMBL/GenBank/DDBJ whole genome shotgun (WGS) entry which is preliminary data.</text>
</comment>
<dbReference type="Proteomes" id="UP001165960">
    <property type="component" value="Unassembled WGS sequence"/>
</dbReference>
<evidence type="ECO:0000313" key="2">
    <source>
        <dbReference type="Proteomes" id="UP001165960"/>
    </source>
</evidence>
<protein>
    <submittedName>
        <fullName evidence="1">Uncharacterized protein</fullName>
    </submittedName>
</protein>
<organism evidence="1 2">
    <name type="scientific">Entomophthora muscae</name>
    <dbReference type="NCBI Taxonomy" id="34485"/>
    <lineage>
        <taxon>Eukaryota</taxon>
        <taxon>Fungi</taxon>
        <taxon>Fungi incertae sedis</taxon>
        <taxon>Zoopagomycota</taxon>
        <taxon>Entomophthoromycotina</taxon>
        <taxon>Entomophthoromycetes</taxon>
        <taxon>Entomophthorales</taxon>
        <taxon>Entomophthoraceae</taxon>
        <taxon>Entomophthora</taxon>
    </lineage>
</organism>
<dbReference type="EMBL" id="QTSX02002994">
    <property type="protein sequence ID" value="KAJ9072542.1"/>
    <property type="molecule type" value="Genomic_DNA"/>
</dbReference>
<evidence type="ECO:0000313" key="1">
    <source>
        <dbReference type="EMBL" id="KAJ9072542.1"/>
    </source>
</evidence>
<gene>
    <name evidence="1" type="ORF">DSO57_1026397</name>
</gene>
<keyword evidence="2" id="KW-1185">Reference proteome</keyword>
<accession>A0ACC2TE82</accession>
<name>A0ACC2TE82_9FUNG</name>
<proteinExistence type="predicted"/>
<reference evidence="1" key="1">
    <citation type="submission" date="2022-04" db="EMBL/GenBank/DDBJ databases">
        <title>Genome of the entomopathogenic fungus Entomophthora muscae.</title>
        <authorList>
            <person name="Elya C."/>
            <person name="Lovett B.R."/>
            <person name="Lee E."/>
            <person name="Macias A.M."/>
            <person name="Hajek A.E."/>
            <person name="De Bivort B.L."/>
            <person name="Kasson M.T."/>
            <person name="De Fine Licht H.H."/>
            <person name="Stajich J.E."/>
        </authorList>
    </citation>
    <scope>NUCLEOTIDE SEQUENCE</scope>
    <source>
        <strain evidence="1">Berkeley</strain>
    </source>
</reference>